<reference evidence="12" key="2">
    <citation type="submission" date="2025-08" db="UniProtKB">
        <authorList>
            <consortium name="Ensembl"/>
        </authorList>
    </citation>
    <scope>IDENTIFICATION</scope>
</reference>
<evidence type="ECO:0000313" key="13">
    <source>
        <dbReference type="Proteomes" id="UP000694387"/>
    </source>
</evidence>
<dbReference type="GeneTree" id="ENSGT00390000011067"/>
<evidence type="ECO:0000256" key="3">
    <source>
        <dbReference type="ARBA" id="ARBA00022448"/>
    </source>
</evidence>
<evidence type="ECO:0000256" key="8">
    <source>
        <dbReference type="ARBA" id="ARBA00023212"/>
    </source>
</evidence>
<keyword evidence="5" id="KW-0493">Microtubule</keyword>
<name>A0A9L0J8L9_EQUAS</name>
<keyword evidence="7" id="KW-0505">Motor protein</keyword>
<dbReference type="FunFam" id="3.30.450.30:FF:000002">
    <property type="entry name" value="Dynein light chain roadblock"/>
    <property type="match status" value="1"/>
</dbReference>
<feature type="domain" description="Roadblock/LAMTOR2" evidence="11">
    <location>
        <begin position="151"/>
        <end position="239"/>
    </location>
</feature>
<evidence type="ECO:0000256" key="7">
    <source>
        <dbReference type="ARBA" id="ARBA00023175"/>
    </source>
</evidence>
<organism evidence="12 13">
    <name type="scientific">Equus asinus</name>
    <name type="common">Donkey</name>
    <name type="synonym">Equus africanus asinus</name>
    <dbReference type="NCBI Taxonomy" id="9793"/>
    <lineage>
        <taxon>Eukaryota</taxon>
        <taxon>Metazoa</taxon>
        <taxon>Chordata</taxon>
        <taxon>Craniata</taxon>
        <taxon>Vertebrata</taxon>
        <taxon>Euteleostomi</taxon>
        <taxon>Mammalia</taxon>
        <taxon>Eutheria</taxon>
        <taxon>Laurasiatheria</taxon>
        <taxon>Perissodactyla</taxon>
        <taxon>Equidae</taxon>
        <taxon>Equus</taxon>
    </lineage>
</organism>
<dbReference type="Proteomes" id="UP000694387">
    <property type="component" value="Chromosome 15"/>
</dbReference>
<evidence type="ECO:0000256" key="10">
    <source>
        <dbReference type="SAM" id="MobiDB-lite"/>
    </source>
</evidence>
<evidence type="ECO:0000256" key="4">
    <source>
        <dbReference type="ARBA" id="ARBA00022490"/>
    </source>
</evidence>
<comment type="similarity">
    <text evidence="2">Belongs to the GAMAD family.</text>
</comment>
<evidence type="ECO:0000256" key="9">
    <source>
        <dbReference type="ARBA" id="ARBA00025362"/>
    </source>
</evidence>
<reference evidence="12" key="3">
    <citation type="submission" date="2025-09" db="UniProtKB">
        <authorList>
            <consortium name="Ensembl"/>
        </authorList>
    </citation>
    <scope>IDENTIFICATION</scope>
</reference>
<dbReference type="SMART" id="SM00960">
    <property type="entry name" value="Robl_LC7"/>
    <property type="match status" value="1"/>
</dbReference>
<evidence type="ECO:0000259" key="11">
    <source>
        <dbReference type="SMART" id="SM00960"/>
    </source>
</evidence>
<comment type="subcellular location">
    <subcellularLocation>
        <location evidence="1">Cytoplasm</location>
        <location evidence="1">Cytoskeleton</location>
    </subcellularLocation>
</comment>
<dbReference type="PANTHER" id="PTHR10779">
    <property type="entry name" value="DYNEIN LIGHT CHAIN ROADBLOCK"/>
    <property type="match status" value="1"/>
</dbReference>
<dbReference type="AlphaFoldDB" id="A0A9L0J8L9"/>
<keyword evidence="3" id="KW-0813">Transport</keyword>
<dbReference type="Gene3D" id="3.30.450.30">
    <property type="entry name" value="Dynein light chain 2a, cytoplasmic"/>
    <property type="match status" value="1"/>
</dbReference>
<feature type="region of interest" description="Disordered" evidence="10">
    <location>
        <begin position="36"/>
        <end position="67"/>
    </location>
</feature>
<dbReference type="Ensembl" id="ENSEAST00005082911.1">
    <property type="protein sequence ID" value="ENSEASP00005048718.1"/>
    <property type="gene ID" value="ENSEASG00005036210.1"/>
</dbReference>
<evidence type="ECO:0000256" key="5">
    <source>
        <dbReference type="ARBA" id="ARBA00022701"/>
    </source>
</evidence>
<evidence type="ECO:0000256" key="6">
    <source>
        <dbReference type="ARBA" id="ARBA00023017"/>
    </source>
</evidence>
<evidence type="ECO:0000256" key="2">
    <source>
        <dbReference type="ARBA" id="ARBA00007191"/>
    </source>
</evidence>
<keyword evidence="8" id="KW-0206">Cytoskeleton</keyword>
<dbReference type="SUPFAM" id="SSF103196">
    <property type="entry name" value="Roadblock/LC7 domain"/>
    <property type="match status" value="1"/>
</dbReference>
<accession>A0A9L0J8L9</accession>
<sequence length="243" mass="26460">MVSARPGLVAGGPSASTVPHCPALGLPFSGGVSERRAGNPQGWASAGLGGAGPELTEGRNRGSAGLQTRTEELRRGHRILLPLDRKQESSGLGEGLTEIRRPAHSPCILGSWALLHDNNNDTVSWKRVCQVLLSASVSWFSSSRQLCEAEVEETLKRLQSQKGVQGIIVVNTEGIPIKSTMDNPTTTQYANLMHNFILKARSTVREIDPQNDLTFLRIRSKKNEIMVAPDKDYFLIVIQNPTE</sequence>
<keyword evidence="6" id="KW-0243">Dynein</keyword>
<keyword evidence="13" id="KW-1185">Reference proteome</keyword>
<proteinExistence type="inferred from homology"/>
<dbReference type="GO" id="GO:0005874">
    <property type="term" value="C:microtubule"/>
    <property type="evidence" value="ECO:0007669"/>
    <property type="project" value="UniProtKB-KW"/>
</dbReference>
<dbReference type="CTD" id="83658"/>
<keyword evidence="4" id="KW-0963">Cytoplasm</keyword>
<evidence type="ECO:0000256" key="1">
    <source>
        <dbReference type="ARBA" id="ARBA00004245"/>
    </source>
</evidence>
<dbReference type="RefSeq" id="XP_070341934.1">
    <property type="nucleotide sequence ID" value="XM_070485833.1"/>
</dbReference>
<dbReference type="InterPro" id="IPR004942">
    <property type="entry name" value="Roadblock/LAMTOR2_dom"/>
</dbReference>
<protein>
    <recommendedName>
        <fullName evidence="11">Roadblock/LAMTOR2 domain-containing protein</fullName>
    </recommendedName>
</protein>
<dbReference type="Pfam" id="PF03259">
    <property type="entry name" value="Robl_LC7"/>
    <property type="match status" value="1"/>
</dbReference>
<evidence type="ECO:0000313" key="12">
    <source>
        <dbReference type="Ensembl" id="ENSEASP00005048718.1"/>
    </source>
</evidence>
<reference evidence="12 13" key="1">
    <citation type="journal article" date="2020" name="Nat. Commun.">
        <title>Donkey genomes provide new insights into domestication and selection for coat color.</title>
        <authorList>
            <person name="Wang"/>
            <person name="C."/>
            <person name="Li"/>
            <person name="H."/>
            <person name="Guo"/>
            <person name="Y."/>
            <person name="Huang"/>
            <person name="J."/>
            <person name="Sun"/>
            <person name="Y."/>
            <person name="Min"/>
            <person name="J."/>
            <person name="Wang"/>
            <person name="J."/>
            <person name="Fang"/>
            <person name="X."/>
            <person name="Zhao"/>
            <person name="Z."/>
            <person name="Wang"/>
            <person name="S."/>
            <person name="Zhang"/>
            <person name="Y."/>
            <person name="Liu"/>
            <person name="Q."/>
            <person name="Jiang"/>
            <person name="Q."/>
            <person name="Wang"/>
            <person name="X."/>
            <person name="Guo"/>
            <person name="Y."/>
            <person name="Yang"/>
            <person name="C."/>
            <person name="Wang"/>
            <person name="Y."/>
            <person name="Tian"/>
            <person name="F."/>
            <person name="Zhuang"/>
            <person name="G."/>
            <person name="Fan"/>
            <person name="Y."/>
            <person name="Gao"/>
            <person name="Q."/>
            <person name="Li"/>
            <person name="Y."/>
            <person name="Ju"/>
            <person name="Z."/>
            <person name="Li"/>
            <person name="J."/>
            <person name="Li"/>
            <person name="R."/>
            <person name="Hou"/>
            <person name="M."/>
            <person name="Yang"/>
            <person name="G."/>
            <person name="Liu"/>
            <person name="G."/>
            <person name="Liu"/>
            <person name="W."/>
            <person name="Guo"/>
            <person name="J."/>
            <person name="Pan"/>
            <person name="S."/>
            <person name="Fan"/>
            <person name="G."/>
            <person name="Zhang"/>
            <person name="W."/>
            <person name="Zhang"/>
            <person name="R."/>
            <person name="Yu"/>
            <person name="J."/>
            <person name="Zhang"/>
            <person name="X."/>
            <person name="Yin"/>
            <person name="Q."/>
            <person name="Ji"/>
            <person name="C."/>
            <person name="Jin"/>
            <person name="Y."/>
            <person name="Yue"/>
            <person name="G."/>
            <person name="Liu"/>
            <person name="M."/>
            <person name="Xu"/>
            <person name="J."/>
            <person name="Liu"/>
            <person name="S."/>
            <person name="Jordana"/>
            <person name="J."/>
            <person name="Noce"/>
            <person name="A."/>
            <person name="Amills"/>
            <person name="M."/>
            <person name="Wu"/>
            <person name="D.D."/>
            <person name="Li"/>
            <person name="S."/>
            <person name="Zhou"/>
            <person name="X. and Zhong"/>
            <person name="J."/>
        </authorList>
    </citation>
    <scope>NUCLEOTIDE SEQUENCE [LARGE SCALE GENOMIC DNA]</scope>
</reference>
<comment type="function">
    <text evidence="9">Acts as one of several non-catalytic accessory components of the cytoplasmic dynein 1 complex that are thought to be involved in linking dynein to cargos and to adapter proteins that regulate dynein function. Cytoplasmic dynein 1 acts as a motor for the intracellular retrograde motility of vesicles and organelles along microtubules.</text>
</comment>
<gene>
    <name evidence="12" type="primary">DYNLRB1</name>
</gene>
<dbReference type="GeneID" id="106824942"/>
<dbReference type="GO" id="GO:0030286">
    <property type="term" value="C:dynein complex"/>
    <property type="evidence" value="ECO:0007669"/>
    <property type="project" value="UniProtKB-KW"/>
</dbReference>